<organism evidence="2 3">
    <name type="scientific">Pseudocercospora fijiensis (strain CIRAD86)</name>
    <name type="common">Black leaf streak disease fungus</name>
    <name type="synonym">Mycosphaerella fijiensis</name>
    <dbReference type="NCBI Taxonomy" id="383855"/>
    <lineage>
        <taxon>Eukaryota</taxon>
        <taxon>Fungi</taxon>
        <taxon>Dikarya</taxon>
        <taxon>Ascomycota</taxon>
        <taxon>Pezizomycotina</taxon>
        <taxon>Dothideomycetes</taxon>
        <taxon>Dothideomycetidae</taxon>
        <taxon>Mycosphaerellales</taxon>
        <taxon>Mycosphaerellaceae</taxon>
        <taxon>Pseudocercospora</taxon>
    </lineage>
</organism>
<gene>
    <name evidence="2" type="ORF">MYCFIDRAFT_170781</name>
</gene>
<reference evidence="2 3" key="1">
    <citation type="journal article" date="2012" name="PLoS Pathog.">
        <title>Diverse lifestyles and strategies of plant pathogenesis encoded in the genomes of eighteen Dothideomycetes fungi.</title>
        <authorList>
            <person name="Ohm R.A."/>
            <person name="Feau N."/>
            <person name="Henrissat B."/>
            <person name="Schoch C.L."/>
            <person name="Horwitz B.A."/>
            <person name="Barry K.W."/>
            <person name="Condon B.J."/>
            <person name="Copeland A.C."/>
            <person name="Dhillon B."/>
            <person name="Glaser F."/>
            <person name="Hesse C.N."/>
            <person name="Kosti I."/>
            <person name="LaButti K."/>
            <person name="Lindquist E.A."/>
            <person name="Lucas S."/>
            <person name="Salamov A.A."/>
            <person name="Bradshaw R.E."/>
            <person name="Ciuffetti L."/>
            <person name="Hamelin R.C."/>
            <person name="Kema G.H.J."/>
            <person name="Lawrence C."/>
            <person name="Scott J.A."/>
            <person name="Spatafora J.W."/>
            <person name="Turgeon B.G."/>
            <person name="de Wit P.J.G.M."/>
            <person name="Zhong S."/>
            <person name="Goodwin S.B."/>
            <person name="Grigoriev I.V."/>
        </authorList>
    </citation>
    <scope>NUCLEOTIDE SEQUENCE [LARGE SCALE GENOMIC DNA]</scope>
    <source>
        <strain evidence="2 3">CIRAD86</strain>
    </source>
</reference>
<keyword evidence="3" id="KW-1185">Reference proteome</keyword>
<protein>
    <submittedName>
        <fullName evidence="2">Uncharacterized protein</fullName>
    </submittedName>
</protein>
<evidence type="ECO:0000256" key="1">
    <source>
        <dbReference type="SAM" id="MobiDB-lite"/>
    </source>
</evidence>
<evidence type="ECO:0000313" key="2">
    <source>
        <dbReference type="EMBL" id="EME89308.1"/>
    </source>
</evidence>
<dbReference type="GeneID" id="19332540"/>
<dbReference type="KEGG" id="pfj:MYCFIDRAFT_170781"/>
<dbReference type="Proteomes" id="UP000016932">
    <property type="component" value="Unassembled WGS sequence"/>
</dbReference>
<dbReference type="RefSeq" id="XP_007921994.1">
    <property type="nucleotide sequence ID" value="XM_007923803.1"/>
</dbReference>
<dbReference type="EMBL" id="KB446555">
    <property type="protein sequence ID" value="EME89308.1"/>
    <property type="molecule type" value="Genomic_DNA"/>
</dbReference>
<dbReference type="VEuPathDB" id="FungiDB:MYCFIDRAFT_170781"/>
<proteinExistence type="predicted"/>
<evidence type="ECO:0000313" key="3">
    <source>
        <dbReference type="Proteomes" id="UP000016932"/>
    </source>
</evidence>
<accession>N1QCS5</accession>
<name>N1QCS5_PSEFD</name>
<feature type="region of interest" description="Disordered" evidence="1">
    <location>
        <begin position="93"/>
        <end position="114"/>
    </location>
</feature>
<dbReference type="HOGENOM" id="CLU_1012388_0_0_1"/>
<sequence length="275" mass="29747">MAEPIHIRLSTAQIYRRLTICACAPNVMPCLTHDQRGDVEYGSVDSILLSDEQSFRRGGVLEKIGKPVTAVDCGLVQIVSISAARRLVHSLAGGGRSATSEQGDEDEEERQSGGGVEVVVGADHTRSANSAAVRSSVVSHQSSTSPRLFARLALTGRGGAGRGGDDTTPGSLNRWITPQRDFDRRMYWAKVLACDVHQRLFLVPHQQEVLLKRLEASSSSVVWTAFSATLQGQVPIPAAVTHQGHGTQKFEAVDHALCLIKQRQYHTVVCPSPYA</sequence>
<dbReference type="AlphaFoldDB" id="N1QCS5"/>